<dbReference type="EMBL" id="CP006644">
    <property type="protein sequence ID" value="AHE52833.1"/>
    <property type="molecule type" value="Genomic_DNA"/>
</dbReference>
<feature type="compositionally biased region" description="Polar residues" evidence="1">
    <location>
        <begin position="36"/>
        <end position="45"/>
    </location>
</feature>
<evidence type="ECO:0008006" key="5">
    <source>
        <dbReference type="Google" id="ProtNLM"/>
    </source>
</evidence>
<keyword evidence="4" id="KW-1185">Reference proteome</keyword>
<evidence type="ECO:0000313" key="4">
    <source>
        <dbReference type="Proteomes" id="UP000018851"/>
    </source>
</evidence>
<gene>
    <name evidence="3" type="ORF">NX02_05470</name>
</gene>
<reference evidence="3 4" key="1">
    <citation type="submission" date="2013-07" db="EMBL/GenBank/DDBJ databases">
        <title>Completed genome of Sphingomonas sanxanigenens NX02.</title>
        <authorList>
            <person name="Ma T."/>
            <person name="Huang H."/>
            <person name="Wu M."/>
            <person name="Li X."/>
            <person name="Li G."/>
        </authorList>
    </citation>
    <scope>NUCLEOTIDE SEQUENCE [LARGE SCALE GENOMIC DNA]</scope>
    <source>
        <strain evidence="3 4">NX02</strain>
    </source>
</reference>
<dbReference type="RefSeq" id="WP_025291126.1">
    <property type="nucleotide sequence ID" value="NZ_CP006644.1"/>
</dbReference>
<dbReference type="AlphaFoldDB" id="W0A911"/>
<sequence>MKALALITLPMVAVAGGCGVAPQPEPRNEAAERVIQNETAQTRPAQTKPDQRKVPAVPTISDSAAIARAKAALAHAGHKCTDVKSAEEVGNEVLAVCADGDTYRIFNFKGEEMALNCSAAKRIANVSCFNE</sequence>
<name>W0A911_9SPHN</name>
<evidence type="ECO:0000313" key="3">
    <source>
        <dbReference type="EMBL" id="AHE52833.1"/>
    </source>
</evidence>
<dbReference type="KEGG" id="ssan:NX02_05470"/>
<feature type="chain" id="PRO_5012158382" description="PepSY domain-containing protein" evidence="2">
    <location>
        <begin position="16"/>
        <end position="131"/>
    </location>
</feature>
<proteinExistence type="predicted"/>
<dbReference type="PROSITE" id="PS51257">
    <property type="entry name" value="PROKAR_LIPOPROTEIN"/>
    <property type="match status" value="1"/>
</dbReference>
<keyword evidence="2" id="KW-0732">Signal</keyword>
<evidence type="ECO:0000256" key="1">
    <source>
        <dbReference type="SAM" id="MobiDB-lite"/>
    </source>
</evidence>
<organism evidence="3 4">
    <name type="scientific">Sphingomonas sanxanigenens DSM 19645 = NX02</name>
    <dbReference type="NCBI Taxonomy" id="1123269"/>
    <lineage>
        <taxon>Bacteria</taxon>
        <taxon>Pseudomonadati</taxon>
        <taxon>Pseudomonadota</taxon>
        <taxon>Alphaproteobacteria</taxon>
        <taxon>Sphingomonadales</taxon>
        <taxon>Sphingomonadaceae</taxon>
        <taxon>Sphingomonas</taxon>
    </lineage>
</organism>
<feature type="region of interest" description="Disordered" evidence="1">
    <location>
        <begin position="21"/>
        <end position="56"/>
    </location>
</feature>
<dbReference type="Proteomes" id="UP000018851">
    <property type="component" value="Chromosome"/>
</dbReference>
<dbReference type="PATRIC" id="fig|1123269.5.peg.1058"/>
<protein>
    <recommendedName>
        <fullName evidence="5">PepSY domain-containing protein</fullName>
    </recommendedName>
</protein>
<evidence type="ECO:0000256" key="2">
    <source>
        <dbReference type="SAM" id="SignalP"/>
    </source>
</evidence>
<accession>W0A911</accession>
<feature type="signal peptide" evidence="2">
    <location>
        <begin position="1"/>
        <end position="15"/>
    </location>
</feature>
<dbReference type="HOGENOM" id="CLU_1926226_0_0_5"/>